<feature type="region of interest" description="Disordered" evidence="14">
    <location>
        <begin position="1039"/>
        <end position="1077"/>
    </location>
</feature>
<feature type="non-terminal residue" evidence="15">
    <location>
        <position position="1"/>
    </location>
</feature>
<accession>K1RAN6</accession>
<dbReference type="PROSITE" id="PS00028">
    <property type="entry name" value="ZINC_FINGER_C2H2_1"/>
    <property type="match status" value="8"/>
</dbReference>
<dbReference type="FunFam" id="2.10.25.10:FF:000037">
    <property type="entry name" value="Signal peptide, CUB domain and EGF-like domain-containing 2"/>
    <property type="match status" value="1"/>
</dbReference>
<feature type="region of interest" description="Disordered" evidence="14">
    <location>
        <begin position="526"/>
        <end position="598"/>
    </location>
</feature>
<dbReference type="InterPro" id="IPR035976">
    <property type="entry name" value="Sushi/SCR/CCP_sf"/>
</dbReference>
<dbReference type="InterPro" id="IPR001881">
    <property type="entry name" value="EGF-like_Ca-bd_dom"/>
</dbReference>
<feature type="compositionally biased region" description="Polar residues" evidence="14">
    <location>
        <begin position="1103"/>
        <end position="1130"/>
    </location>
</feature>
<dbReference type="InterPro" id="IPR011641">
    <property type="entry name" value="Tyr-kin_ephrin_A/B_rcpt-like"/>
</dbReference>
<evidence type="ECO:0000256" key="5">
    <source>
        <dbReference type="ARBA" id="ARBA00022729"/>
    </source>
</evidence>
<evidence type="ECO:0000256" key="8">
    <source>
        <dbReference type="ARBA" id="ARBA00022833"/>
    </source>
</evidence>
<dbReference type="CDD" id="cd00033">
    <property type="entry name" value="CCP"/>
    <property type="match status" value="1"/>
</dbReference>
<dbReference type="GO" id="GO:0008270">
    <property type="term" value="F:zinc ion binding"/>
    <property type="evidence" value="ECO:0007669"/>
    <property type="project" value="UniProtKB-KW"/>
</dbReference>
<dbReference type="FunFam" id="2.10.25.10:FF:000240">
    <property type="entry name" value="Vitamin K-dependent protein S"/>
    <property type="match status" value="2"/>
</dbReference>
<dbReference type="EMBL" id="JH817637">
    <property type="protein sequence ID" value="EKC31066.1"/>
    <property type="molecule type" value="Genomic_DNA"/>
</dbReference>
<dbReference type="PANTHER" id="PTHR47333:SF4">
    <property type="entry name" value="EGF-LIKE DOMAIN-CONTAINING PROTEIN"/>
    <property type="match status" value="1"/>
</dbReference>
<evidence type="ECO:0000256" key="6">
    <source>
        <dbReference type="ARBA" id="ARBA00022737"/>
    </source>
</evidence>
<dbReference type="Pfam" id="PF00096">
    <property type="entry name" value="zf-C2H2"/>
    <property type="match status" value="2"/>
</dbReference>
<evidence type="ECO:0000256" key="9">
    <source>
        <dbReference type="ARBA" id="ARBA00023157"/>
    </source>
</evidence>
<keyword evidence="10" id="KW-0325">Glycoprotein</keyword>
<dbReference type="InterPro" id="IPR026823">
    <property type="entry name" value="cEGF"/>
</dbReference>
<protein>
    <submittedName>
        <fullName evidence="15">Fibrillin-1</fullName>
    </submittedName>
</protein>
<organism evidence="15">
    <name type="scientific">Magallana gigas</name>
    <name type="common">Pacific oyster</name>
    <name type="synonym">Crassostrea gigas</name>
    <dbReference type="NCBI Taxonomy" id="29159"/>
    <lineage>
        <taxon>Eukaryota</taxon>
        <taxon>Metazoa</taxon>
        <taxon>Spiralia</taxon>
        <taxon>Lophotrochozoa</taxon>
        <taxon>Mollusca</taxon>
        <taxon>Bivalvia</taxon>
        <taxon>Autobranchia</taxon>
        <taxon>Pteriomorphia</taxon>
        <taxon>Ostreida</taxon>
        <taxon>Ostreoidea</taxon>
        <taxon>Ostreidae</taxon>
        <taxon>Magallana</taxon>
    </lineage>
</organism>
<dbReference type="InterPro" id="IPR000742">
    <property type="entry name" value="EGF"/>
</dbReference>
<keyword evidence="5" id="KW-0732">Signal</keyword>
<feature type="compositionally biased region" description="Polar residues" evidence="14">
    <location>
        <begin position="567"/>
        <end position="584"/>
    </location>
</feature>
<dbReference type="PROSITE" id="PS50923">
    <property type="entry name" value="SUSHI"/>
    <property type="match status" value="2"/>
</dbReference>
<dbReference type="FunFam" id="3.30.160.60:FF:000100">
    <property type="entry name" value="Zinc finger 45-like"/>
    <property type="match status" value="1"/>
</dbReference>
<dbReference type="FunFam" id="2.10.25.10:FF:000017">
    <property type="entry name" value="latent-transforming growth factor beta-binding protein 4 isoform X1"/>
    <property type="match status" value="1"/>
</dbReference>
<keyword evidence="3 12" id="KW-0245">EGF-like domain</keyword>
<dbReference type="SMART" id="SM00032">
    <property type="entry name" value="CCP"/>
    <property type="match status" value="3"/>
</dbReference>
<keyword evidence="7 11" id="KW-0863">Zinc-finger</keyword>
<dbReference type="SUPFAM" id="SSF57535">
    <property type="entry name" value="Complement control module/SCR domain"/>
    <property type="match status" value="2"/>
</dbReference>
<gene>
    <name evidence="15" type="ORF">CGI_10020265</name>
</gene>
<dbReference type="PROSITE" id="PS50157">
    <property type="entry name" value="ZINC_FINGER_C2H2_2"/>
    <property type="match status" value="8"/>
</dbReference>
<dbReference type="SUPFAM" id="SSF57184">
    <property type="entry name" value="Growth factor receptor domain"/>
    <property type="match status" value="5"/>
</dbReference>
<keyword evidence="2" id="KW-0964">Secreted</keyword>
<dbReference type="SMART" id="SM00355">
    <property type="entry name" value="ZnF_C2H2"/>
    <property type="match status" value="10"/>
</dbReference>
<dbReference type="InterPro" id="IPR052080">
    <property type="entry name" value="vWF_C/EGF_Fibrillin"/>
</dbReference>
<dbReference type="InterPro" id="IPR018097">
    <property type="entry name" value="EGF_Ca-bd_CS"/>
</dbReference>
<dbReference type="PROSITE" id="PS01187">
    <property type="entry name" value="EGF_CA"/>
    <property type="match status" value="5"/>
</dbReference>
<evidence type="ECO:0000256" key="2">
    <source>
        <dbReference type="ARBA" id="ARBA00022525"/>
    </source>
</evidence>
<feature type="disulfide bond" evidence="13">
    <location>
        <begin position="132"/>
        <end position="159"/>
    </location>
</feature>
<dbReference type="HOGENOM" id="CLU_232106_0_0_1"/>
<dbReference type="CDD" id="cd00054">
    <property type="entry name" value="EGF_CA"/>
    <property type="match status" value="3"/>
</dbReference>
<dbReference type="SMART" id="SM01411">
    <property type="entry name" value="Ephrin_rec_like"/>
    <property type="match status" value="5"/>
</dbReference>
<dbReference type="InterPro" id="IPR049883">
    <property type="entry name" value="NOTCH1_EGF-like"/>
</dbReference>
<feature type="compositionally biased region" description="Acidic residues" evidence="14">
    <location>
        <begin position="1039"/>
        <end position="1053"/>
    </location>
</feature>
<dbReference type="InParanoid" id="K1RAN6"/>
<keyword evidence="6" id="KW-0677">Repeat</keyword>
<dbReference type="PROSITE" id="PS50026">
    <property type="entry name" value="EGF_3"/>
    <property type="match status" value="5"/>
</dbReference>
<dbReference type="InterPro" id="IPR013087">
    <property type="entry name" value="Znf_C2H2_type"/>
</dbReference>
<feature type="compositionally biased region" description="Polar residues" evidence="14">
    <location>
        <begin position="639"/>
        <end position="650"/>
    </location>
</feature>
<sequence length="2123" mass="238498">GTDNIYQGFDNIYQGTDNIYLGFNNIYQGFDKHLPLTYVRNQSTDQETLACPTPGPVRHGSVLTWGGNLLVEFVCDEGFFPMGDIFGACIEEEGTWTIDTPICVARGCPLPPAPAYGYVSMDDEGQVAEFMCGRSHYLVGASTVYCEGEGRWNNSSPKCIGPGSENTSIEKLRVRNDTKEVSVAQTSTLNFTLEIREADGTCIHQRYRTPPIIPHATVDTPYHYNLYKRAWVIYANYTCEEGYHLQNNQSRYMFCQSYKWTSPDSPVCVKDVIHPCVLDNGNCSQLCVPGEGLNYFCDCYRGYGLVNDGKTCADRNECVIDNGGCEQTCQNTVGSRYCLCTQDYVAVGNVCFEERKYHAVSHPRLLGNRRVQQRGSRALKVSKVSHERSRGSYKCWNGRNKGHVLILIASEGVDYIVGSTEAETWKIQTLSAIVRLDNILLSWGHQRDMLHWWTVEDVRMPSVEQSLVERLLKQSILTVCKEAVAYSQRLEIDGIICISPENQDKQIVVKVHELFKKTFDGLERSRLDEHDGDQSSENFVSSLHGKPLNGDRGRKDFVEDSNDVLGENSNKALSKFSDLNSDRNSVYDGNEDSDSSHNEMEIGTEIDEDSSTSNRVIKKQMMSKIMAPKLSNHKKSPRLKQQANSKSSGSVKGDDEDVPGYIYNSEAPKADIKPVKDVECKRCFQVLPDGPSFETHNLNQHNVYTCLVCYNTFTCRNNMKRHMRLHTGYKPYQCTLCSESFTRKDDIKRHLIKHNYNKPFRCNLCNKGYMDRKTIKNHMKKEHGTKLLHCCPTCGESFNDVLKFQKHKKSHPELMVYQCSICNFSGSNPLMYNKHMLVHSQEKTFTCVPCGSEFTDPFKYTGHLKKHRSDGNFDSYQCCFCSHVLPTYDQFIKHEHTHVQSKRHTCTVCMKQFRYPSNLREHMLIHSDMSHKIKVHIKKEIIPSNIKNEVDGDEDMLTSDNKAEPVTIKTEPEMTETEKEQICSQYWCTECQTGFESENDLTDHISFAHDESVMKPDACSGLDNSNDDGTLKYEDSLNDVEEDDDDSSSDNEDENFKVPKKVNNKGLNKDPDNAYSLLPSHLNHLAETSNSRMNSEDEEVGSECSNQSEHNSMGNPKSVSPSFSDTTSPAPNMPVFPMNEQDNHTRMSSSSPSPVTNSTSPNNFSTVTRSPGFERVITPEVLFRTKEPFKCDIYIDECQDYRKNLCPNECINTPGSFTCNCSIPGYLDSSSDKFCQDKNECLENKGNCQEICVNTVGSYHCECSKGMKLLNDSHNCTDVDECVEVGPRICKNGDCINTIGGYQCLCHHGYQQHKDGIHCTDLNECKDGNNGGCQDLCVNTVGSFHCACSWSGYQLHPNMVDCVDVDECADNNGGCEDVCINTFGAFYCFCENEGYVVHDNRKNCTVCREHQYIDEGRKLCINCPENSIATQNYTATSVRDCYCDNGYQGDPGNGSICQDINECDNNTLNCSEGCLNLPGSAVCTCPKGFFLENDNKSCSDIDECWEQNGGCEGSCENTVGSYHCLCPLGYQLNYDNHTCLDVDECWPDKFNCSHECVNMEGSARCSCYHGYNLQDDGKSCRDVDECTEYGVQLCEDRCINTEGSYQCLCTDLGYKLSWDDSSCSDINECMEGENACEDQCINVLGSYRCECTKEGYTVGMDGRTCDDIDECQMPNVNKCKHRCQNLPGSFICRCHPGYTSTGYYDCLPCSIGYYSNISDFDCVPCPPLSTTKQIGSVSIDDCVCIKGYHGNLTLGENCTDLNECEVDNFGCEHECFNTWGSAMCGCHEGYQLSEDGKNCTDIDECTFYSHYCIDKCINVPGTFKCGCREGFVIGYDGRYCNDVDECVEGHQCEDWCENTWGSYVCLCRKLGTVLAPDGVSCMLSLDEKLPCPEDIFVEIHQSQSEAEVTLPDLVTYDDVEVTPEWARSKEGFPVGSTTVTIQTRPGSLYNDSCSFSVHVLEICGLGRYKAQNSTKYATACQDCELGTYQNDRGKSSCKSCFQGMYQDETGQSDCKYCAPGTYQNRTGQSKCLPCPPGTYQDEYGQYKCKVCHTGTFQWQGGQDICFYCPPGMYQNSTSQADCKRCPKGYYQDEIGAVKCKMCPPDKRLYPDNAGIQQQCPDLE</sequence>
<feature type="region of interest" description="Disordered" evidence="14">
    <location>
        <begin position="627"/>
        <end position="660"/>
    </location>
</feature>
<comment type="caution">
    <text evidence="12">Lacks conserved residue(s) required for the propagation of feature annotation.</text>
</comment>
<feature type="region of interest" description="Disordered" evidence="14">
    <location>
        <begin position="1089"/>
        <end position="1171"/>
    </location>
</feature>
<dbReference type="InterPro" id="IPR000152">
    <property type="entry name" value="EGF-type_Asp/Asn_hydroxyl_site"/>
</dbReference>
<keyword evidence="9 13" id="KW-1015">Disulfide bond</keyword>
<keyword evidence="8" id="KW-0862">Zinc</keyword>
<evidence type="ECO:0000256" key="10">
    <source>
        <dbReference type="ARBA" id="ARBA00023180"/>
    </source>
</evidence>
<reference evidence="15" key="1">
    <citation type="journal article" date="2012" name="Nature">
        <title>The oyster genome reveals stress adaptation and complexity of shell formation.</title>
        <authorList>
            <person name="Zhang G."/>
            <person name="Fang X."/>
            <person name="Guo X."/>
            <person name="Li L."/>
            <person name="Luo R."/>
            <person name="Xu F."/>
            <person name="Yang P."/>
            <person name="Zhang L."/>
            <person name="Wang X."/>
            <person name="Qi H."/>
            <person name="Xiong Z."/>
            <person name="Que H."/>
            <person name="Xie Y."/>
            <person name="Holland P.W."/>
            <person name="Paps J."/>
            <person name="Zhu Y."/>
            <person name="Wu F."/>
            <person name="Chen Y."/>
            <person name="Wang J."/>
            <person name="Peng C."/>
            <person name="Meng J."/>
            <person name="Yang L."/>
            <person name="Liu J."/>
            <person name="Wen B."/>
            <person name="Zhang N."/>
            <person name="Huang Z."/>
            <person name="Zhu Q."/>
            <person name="Feng Y."/>
            <person name="Mount A."/>
            <person name="Hedgecock D."/>
            <person name="Xu Z."/>
            <person name="Liu Y."/>
            <person name="Domazet-Loso T."/>
            <person name="Du Y."/>
            <person name="Sun X."/>
            <person name="Zhang S."/>
            <person name="Liu B."/>
            <person name="Cheng P."/>
            <person name="Jiang X."/>
            <person name="Li J."/>
            <person name="Fan D."/>
            <person name="Wang W."/>
            <person name="Fu W."/>
            <person name="Wang T."/>
            <person name="Wang B."/>
            <person name="Zhang J."/>
            <person name="Peng Z."/>
            <person name="Li Y."/>
            <person name="Li N."/>
            <person name="Wang J."/>
            <person name="Chen M."/>
            <person name="He Y."/>
            <person name="Tan F."/>
            <person name="Song X."/>
            <person name="Zheng Q."/>
            <person name="Huang R."/>
            <person name="Yang H."/>
            <person name="Du X."/>
            <person name="Chen L."/>
            <person name="Yang M."/>
            <person name="Gaffney P.M."/>
            <person name="Wang S."/>
            <person name="Luo L."/>
            <person name="She Z."/>
            <person name="Ming Y."/>
            <person name="Huang W."/>
            <person name="Zhang S."/>
            <person name="Huang B."/>
            <person name="Zhang Y."/>
            <person name="Qu T."/>
            <person name="Ni P."/>
            <person name="Miao G."/>
            <person name="Wang J."/>
            <person name="Wang Q."/>
            <person name="Steinberg C.E."/>
            <person name="Wang H."/>
            <person name="Li N."/>
            <person name="Qian L."/>
            <person name="Zhang G."/>
            <person name="Li Y."/>
            <person name="Yang H."/>
            <person name="Liu X."/>
            <person name="Wang J."/>
            <person name="Yin Y."/>
            <person name="Wang J."/>
        </authorList>
    </citation>
    <scope>NUCLEOTIDE SEQUENCE [LARGE SCALE GENOMIC DNA]</scope>
    <source>
        <strain evidence="15">05x7-T-G4-1.051#20</strain>
    </source>
</reference>
<evidence type="ECO:0000313" key="15">
    <source>
        <dbReference type="EMBL" id="EKC31066.1"/>
    </source>
</evidence>
<evidence type="ECO:0000256" key="3">
    <source>
        <dbReference type="ARBA" id="ARBA00022536"/>
    </source>
</evidence>
<dbReference type="GO" id="GO:0005576">
    <property type="term" value="C:extracellular region"/>
    <property type="evidence" value="ECO:0007669"/>
    <property type="project" value="UniProtKB-SubCell"/>
</dbReference>
<dbReference type="Pfam" id="PF12662">
    <property type="entry name" value="cEGF"/>
    <property type="match status" value="4"/>
</dbReference>
<evidence type="ECO:0000256" key="4">
    <source>
        <dbReference type="ARBA" id="ARBA00022723"/>
    </source>
</evidence>
<dbReference type="SUPFAM" id="SSF57196">
    <property type="entry name" value="EGF/Laminin"/>
    <property type="match status" value="7"/>
</dbReference>
<name>K1RAN6_MAGGI</name>
<dbReference type="Gene3D" id="2.10.25.10">
    <property type="entry name" value="Laminin"/>
    <property type="match status" value="16"/>
</dbReference>
<dbReference type="InterPro" id="IPR009030">
    <property type="entry name" value="Growth_fac_rcpt_cys_sf"/>
</dbReference>
<dbReference type="InterPro" id="IPR000436">
    <property type="entry name" value="Sushi_SCR_CCP_dom"/>
</dbReference>
<evidence type="ECO:0000256" key="13">
    <source>
        <dbReference type="PROSITE-ProRule" id="PRU00302"/>
    </source>
</evidence>
<evidence type="ECO:0000256" key="12">
    <source>
        <dbReference type="PROSITE-ProRule" id="PRU00076"/>
    </source>
</evidence>
<evidence type="ECO:0000256" key="7">
    <source>
        <dbReference type="ARBA" id="ARBA00022771"/>
    </source>
</evidence>
<dbReference type="Gene3D" id="3.30.160.60">
    <property type="entry name" value="Classic Zinc Finger"/>
    <property type="match status" value="5"/>
</dbReference>
<dbReference type="SMART" id="SM00179">
    <property type="entry name" value="EGF_CA"/>
    <property type="match status" value="15"/>
</dbReference>
<dbReference type="Pfam" id="PF07699">
    <property type="entry name" value="Ephrin_rec_like"/>
    <property type="match status" value="3"/>
</dbReference>
<dbReference type="SMART" id="SM00181">
    <property type="entry name" value="EGF"/>
    <property type="match status" value="17"/>
</dbReference>
<evidence type="ECO:0000256" key="14">
    <source>
        <dbReference type="SAM" id="MobiDB-lite"/>
    </source>
</evidence>
<dbReference type="PROSITE" id="PS01186">
    <property type="entry name" value="EGF_2"/>
    <property type="match status" value="7"/>
</dbReference>
<dbReference type="Gene3D" id="2.10.50.10">
    <property type="entry name" value="Tumor Necrosis Factor Receptor, subunit A, domain 2"/>
    <property type="match status" value="4"/>
</dbReference>
<feature type="compositionally biased region" description="Basic and acidic residues" evidence="14">
    <location>
        <begin position="549"/>
        <end position="558"/>
    </location>
</feature>
<dbReference type="Pfam" id="PF07645">
    <property type="entry name" value="EGF_CA"/>
    <property type="match status" value="7"/>
</dbReference>
<dbReference type="SUPFAM" id="SSF57667">
    <property type="entry name" value="beta-beta-alpha zinc fingers"/>
    <property type="match status" value="4"/>
</dbReference>
<evidence type="ECO:0000256" key="1">
    <source>
        <dbReference type="ARBA" id="ARBA00004613"/>
    </source>
</evidence>
<feature type="compositionally biased region" description="Low complexity" evidence="14">
    <location>
        <begin position="1148"/>
        <end position="1168"/>
    </location>
</feature>
<dbReference type="GO" id="GO:0005509">
    <property type="term" value="F:calcium ion binding"/>
    <property type="evidence" value="ECO:0007669"/>
    <property type="project" value="InterPro"/>
</dbReference>
<proteinExistence type="predicted"/>
<dbReference type="Gene3D" id="2.10.70.10">
    <property type="entry name" value="Complement Module, domain 1"/>
    <property type="match status" value="2"/>
</dbReference>
<dbReference type="FunFam" id="2.10.25.10:FF:000119">
    <property type="entry name" value="vitamin K-dependent protein S"/>
    <property type="match status" value="1"/>
</dbReference>
<comment type="subcellular location">
    <subcellularLocation>
        <location evidence="1">Secreted</location>
    </subcellularLocation>
</comment>
<dbReference type="PANTHER" id="PTHR47333">
    <property type="entry name" value="VON WILLEBRAND FACTOR C AND EGF DOMAIN-CONTAINING PROTEIN"/>
    <property type="match status" value="1"/>
</dbReference>
<keyword evidence="4" id="KW-0479">Metal-binding</keyword>
<dbReference type="PROSITE" id="PS00010">
    <property type="entry name" value="ASX_HYDROXYL"/>
    <property type="match status" value="7"/>
</dbReference>
<dbReference type="InterPro" id="IPR036236">
    <property type="entry name" value="Znf_C2H2_sf"/>
</dbReference>
<dbReference type="FunFam" id="2.10.25.10:FF:000005">
    <property type="entry name" value="Fibrillin 2"/>
    <property type="match status" value="3"/>
</dbReference>
<evidence type="ECO:0000256" key="11">
    <source>
        <dbReference type="PROSITE-ProRule" id="PRU00042"/>
    </source>
</evidence>
<keyword evidence="13" id="KW-0768">Sushi</keyword>